<organism evidence="2 3">
    <name type="scientific">Longibacter salinarum</name>
    <dbReference type="NCBI Taxonomy" id="1850348"/>
    <lineage>
        <taxon>Bacteria</taxon>
        <taxon>Pseudomonadati</taxon>
        <taxon>Rhodothermota</taxon>
        <taxon>Rhodothermia</taxon>
        <taxon>Rhodothermales</taxon>
        <taxon>Salisaetaceae</taxon>
        <taxon>Longibacter</taxon>
    </lineage>
</organism>
<keyword evidence="1" id="KW-1133">Transmembrane helix</keyword>
<sequence>MWKDAVRALETGALSEIGLLAFFIAFVLILIYAFTLPKRECETALNLPLDDADSVGAERVGGDGQ</sequence>
<keyword evidence="1" id="KW-0472">Membrane</keyword>
<dbReference type="Proteomes" id="UP000220102">
    <property type="component" value="Unassembled WGS sequence"/>
</dbReference>
<reference evidence="2 3" key="1">
    <citation type="submission" date="2017-10" db="EMBL/GenBank/DDBJ databases">
        <title>Draft genome of Longibacter Salinarum.</title>
        <authorList>
            <person name="Goh K.M."/>
            <person name="Shamsir M.S."/>
            <person name="Lim S.W."/>
        </authorList>
    </citation>
    <scope>NUCLEOTIDE SEQUENCE [LARGE SCALE GENOMIC DNA]</scope>
    <source>
        <strain evidence="2 3">KCTC 52045</strain>
    </source>
</reference>
<dbReference type="RefSeq" id="WP_098075365.1">
    <property type="nucleotide sequence ID" value="NZ_PDEQ01000004.1"/>
</dbReference>
<evidence type="ECO:0000313" key="3">
    <source>
        <dbReference type="Proteomes" id="UP000220102"/>
    </source>
</evidence>
<evidence type="ECO:0008006" key="4">
    <source>
        <dbReference type="Google" id="ProtNLM"/>
    </source>
</evidence>
<keyword evidence="3" id="KW-1185">Reference proteome</keyword>
<evidence type="ECO:0000256" key="1">
    <source>
        <dbReference type="SAM" id="Phobius"/>
    </source>
</evidence>
<dbReference type="EMBL" id="PDEQ01000004">
    <property type="protein sequence ID" value="PEN13445.1"/>
    <property type="molecule type" value="Genomic_DNA"/>
</dbReference>
<proteinExistence type="predicted"/>
<feature type="transmembrane region" description="Helical" evidence="1">
    <location>
        <begin position="12"/>
        <end position="34"/>
    </location>
</feature>
<evidence type="ECO:0000313" key="2">
    <source>
        <dbReference type="EMBL" id="PEN13445.1"/>
    </source>
</evidence>
<keyword evidence="1" id="KW-0812">Transmembrane</keyword>
<name>A0A2A8CXL7_9BACT</name>
<dbReference type="AlphaFoldDB" id="A0A2A8CXL7"/>
<gene>
    <name evidence="2" type="ORF">CRI94_08985</name>
</gene>
<protein>
    <recommendedName>
        <fullName evidence="4">CcoQ/FixQ family Cbb3-type cytochrome c oxidase assembly chaperone</fullName>
    </recommendedName>
</protein>
<accession>A0A2A8CXL7</accession>
<comment type="caution">
    <text evidence="2">The sequence shown here is derived from an EMBL/GenBank/DDBJ whole genome shotgun (WGS) entry which is preliminary data.</text>
</comment>